<sequence>MDPDDIDAPLRVVAVRMEEGLINKISLFVTVNCVKPVGETEWKIYYHANPPNLLSELVLEPLAIGEFACPVLKDSCGHLHSKFKFILKDGRPSQFPSAYFAGTIRRSDDKRRQAPVLSVQQCVKSVKTERCVWLQDIQPIFSSKHRGSRSGRASEM</sequence>
<comment type="caution">
    <text evidence="1">The sequence shown here is derived from an EMBL/GenBank/DDBJ whole genome shotgun (WGS) entry which is preliminary data.</text>
</comment>
<dbReference type="Proteomes" id="UP001234297">
    <property type="component" value="Chromosome 5"/>
</dbReference>
<evidence type="ECO:0000313" key="1">
    <source>
        <dbReference type="EMBL" id="KAJ8641889.1"/>
    </source>
</evidence>
<evidence type="ECO:0000313" key="2">
    <source>
        <dbReference type="Proteomes" id="UP001234297"/>
    </source>
</evidence>
<dbReference type="EMBL" id="CM056813">
    <property type="protein sequence ID" value="KAJ8641889.1"/>
    <property type="molecule type" value="Genomic_DNA"/>
</dbReference>
<proteinExistence type="predicted"/>
<reference evidence="1 2" key="1">
    <citation type="journal article" date="2022" name="Hortic Res">
        <title>A haplotype resolved chromosomal level avocado genome allows analysis of novel avocado genes.</title>
        <authorList>
            <person name="Nath O."/>
            <person name="Fletcher S.J."/>
            <person name="Hayward A."/>
            <person name="Shaw L.M."/>
            <person name="Masouleh A.K."/>
            <person name="Furtado A."/>
            <person name="Henry R.J."/>
            <person name="Mitter N."/>
        </authorList>
    </citation>
    <scope>NUCLEOTIDE SEQUENCE [LARGE SCALE GENOMIC DNA]</scope>
    <source>
        <strain evidence="2">cv. Hass</strain>
    </source>
</reference>
<organism evidence="1 2">
    <name type="scientific">Persea americana</name>
    <name type="common">Avocado</name>
    <dbReference type="NCBI Taxonomy" id="3435"/>
    <lineage>
        <taxon>Eukaryota</taxon>
        <taxon>Viridiplantae</taxon>
        <taxon>Streptophyta</taxon>
        <taxon>Embryophyta</taxon>
        <taxon>Tracheophyta</taxon>
        <taxon>Spermatophyta</taxon>
        <taxon>Magnoliopsida</taxon>
        <taxon>Magnoliidae</taxon>
        <taxon>Laurales</taxon>
        <taxon>Lauraceae</taxon>
        <taxon>Persea</taxon>
    </lineage>
</organism>
<gene>
    <name evidence="1" type="ORF">MRB53_018583</name>
</gene>
<accession>A0ACC2M866</accession>
<protein>
    <submittedName>
        <fullName evidence="1">Uncharacterized protein</fullName>
    </submittedName>
</protein>
<name>A0ACC2M866_PERAE</name>
<keyword evidence="2" id="KW-1185">Reference proteome</keyword>